<dbReference type="InterPro" id="IPR057135">
    <property type="entry name" value="At4g27190-like_LRR"/>
</dbReference>
<evidence type="ECO:0000256" key="1">
    <source>
        <dbReference type="ARBA" id="ARBA00008894"/>
    </source>
</evidence>
<keyword evidence="3" id="KW-0611">Plant defense</keyword>
<dbReference type="Gene3D" id="3.40.50.300">
    <property type="entry name" value="P-loop containing nucleotide triphosphate hydrolases"/>
    <property type="match status" value="1"/>
</dbReference>
<dbReference type="SUPFAM" id="SSF52540">
    <property type="entry name" value="P-loop containing nucleoside triphosphate hydrolases"/>
    <property type="match status" value="1"/>
</dbReference>
<dbReference type="Gene3D" id="1.10.8.430">
    <property type="entry name" value="Helical domain of apoptotic protease-activating factors"/>
    <property type="match status" value="1"/>
</dbReference>
<sequence>MVEIVFSVAAKVSEYLVDPVVRQLGYLFNYRTNIEDLSQEVEKLRDARARQQHSVDEAIRNGHKIEDDVCKWMTRADGFIQNACKFLEHEKEARKSCFNGLCPNLKSRYQLSREARKKAGVSVQILEDGQFEKVSYRAPLQGIRSAPSEALESRMLTLNEVMEALRDANINRIGVWGMGGVGKSTLVKQVAEQANQDKLFDKVVKVSVLQTPDFKEIQRELADGLGMKLEEESEQGRADRLHQRMEAEKTILIILDDLWAELELEKVGIPSPDDHKGCKLVLTSRNKQVLSNEMSTQKDFLVRHLQEDETWILFKNTAGDSIENPELQPIAVDVAKECAGLPIAIVTVAKALKNKNVSIWKDALQQLKSHTSTNITGMETKVHSSLKLSYEHLEGDEVKSLCLLCGLLSSYIDIRDLLKYGVGLRLFRGTNTLEEAKNRIDTLVDNLKSSNFLLETDHNAFVRMHDLVRSTARKIASEQPHVFTHQKTTVRVEEWPRIDELQKVIWVYLDKCDIHELPEGLVCPKLELFTCFLKTNSAVKIPNTFFVGMKQLQVLDFTRMHLPSLPSSLRCLANLQTLLLYECKLGDIGIIAELKKLEILSLIDSDIEQLPREIAQLTHLRLFDLKGSSKLKVIPPDVISSLFRLEDLCMENSFTQWEGEGKSNACLAELKHLSHLTSLDIQIPDAKLLPKDIVFDTLVRYRIFVGDVWSWGGIFEANNTLKLNEFDTSLHLVDGISKLLKRTEDLHLRELCGGTNVLSKLNREGFLKLKHLNVESSPEIQYIVNSMDLTSSHGAFPVMETLSLNQLINLQEVCHGQFPARSFGCLRKVEVEDCDGLKFLFSLSVARGLSRLEEIKVTRCKSMVEMVSQGRKEIKEDAVNVPLFPELRSLTLEDLPKLSNFCFEESPVLPKPVSTIVGPSTPPLNQPEIRDCQLLLSLGGNLRSLKLKNCMSLSKLFPPSLLPNLEELIVENCGQLEHVFDLEGLNVDDGHVGLLPKLGLLKLIGLPKLRHICNCGSSRNHFPSSMASAPVGNIIFPKLIYIALESLPNLTSFVSPGYHSLQRLHHADLDTPFPVLFDERVAFPILAFLNISSCGEVLNIFPFCMLKRLQSLKTLFVRDCSSLEAVFDVEGTNVNVDHSSLGNTFVFPKVTALILGNLPQLWSFYPGAHTSQWPLLEQLLVYDCYKLNVFAFETPTFQQRHREGNLDMPLFLLPHAALPSLELLNISGLDNVKKIWHNQLPQDSFTKLKDVKVASCGQLLNIFPSSMLKRLQSLQFLKEVDCSSLEEVFDMEGINVKDAVVVDLKNLFPASLVRDLVQLQELQVWSCGIEVIVAKDNGVKTAAKFVFPKITFLRLSHLHQLRKLKVHECPEVNLFAFETPTFQQIHHTGNLDMLIHQPLFLVQQVAFPNLEELTLDYNDTTEIWQEQFPVNSFCGLRVLNVCEYGDILVVIPSFMLQILHNLGKLNVKRCSSVKEIFQLEGRDEENQAKRLGQLREIWLRDLPGMTHLWKENSKPGLDLQSLESLEVWNCDSLINLAACSASFQNLDTLDVWLCGSLRSLISPSVAKSLVKLKKLKIGGSHMMKVVVENEGGEGADEIVFCKLQHVVLLCLPKLTSFSSGGYIFSFPSLEHMVVEECPKMKIFSLGPITTPRLERVEVADDEWHWQDDLNTTIHNLFIIKDTCWSWRCLENLVMCGYNSRLFSL</sequence>
<accession>A0AA39DHK2</accession>
<dbReference type="InterPro" id="IPR002182">
    <property type="entry name" value="NB-ARC"/>
</dbReference>
<feature type="domain" description="Disease resistance protein At4g27190-like leucine-rich repeats" evidence="7">
    <location>
        <begin position="1540"/>
        <end position="1641"/>
    </location>
</feature>
<dbReference type="GO" id="GO:0006952">
    <property type="term" value="P:defense response"/>
    <property type="evidence" value="ECO:0007669"/>
    <property type="project" value="UniProtKB-KW"/>
</dbReference>
<keyword evidence="5" id="KW-0175">Coiled coil</keyword>
<evidence type="ECO:0000313" key="8">
    <source>
        <dbReference type="EMBL" id="KAJ9682447.1"/>
    </source>
</evidence>
<protein>
    <recommendedName>
        <fullName evidence="10">AAA+ ATPase domain-containing protein</fullName>
    </recommendedName>
</protein>
<dbReference type="SUPFAM" id="SSF52058">
    <property type="entry name" value="L domain-like"/>
    <property type="match status" value="1"/>
</dbReference>
<feature type="domain" description="Disease resistance protein At4g27190-like leucine-rich repeats" evidence="7">
    <location>
        <begin position="1224"/>
        <end position="1299"/>
    </location>
</feature>
<dbReference type="GO" id="GO:0005524">
    <property type="term" value="F:ATP binding"/>
    <property type="evidence" value="ECO:0007669"/>
    <property type="project" value="UniProtKB-KW"/>
</dbReference>
<keyword evidence="4" id="KW-0067">ATP-binding</keyword>
<dbReference type="PRINTS" id="PR00364">
    <property type="entry name" value="DISEASERSIST"/>
</dbReference>
<dbReference type="Proteomes" id="UP001168098">
    <property type="component" value="Unassembled WGS sequence"/>
</dbReference>
<feature type="domain" description="Disease resistance protein At4g27190-like leucine-rich repeats" evidence="7">
    <location>
        <begin position="801"/>
        <end position="901"/>
    </location>
</feature>
<keyword evidence="2" id="KW-0547">Nucleotide-binding</keyword>
<proteinExistence type="inferred from homology"/>
<comment type="caution">
    <text evidence="8">The sequence shown here is derived from an EMBL/GenBank/DDBJ whole genome shotgun (WGS) entry which is preliminary data.</text>
</comment>
<organism evidence="8 9">
    <name type="scientific">Vitis rotundifolia</name>
    <name type="common">Muscadine grape</name>
    <dbReference type="NCBI Taxonomy" id="103349"/>
    <lineage>
        <taxon>Eukaryota</taxon>
        <taxon>Viridiplantae</taxon>
        <taxon>Streptophyta</taxon>
        <taxon>Embryophyta</taxon>
        <taxon>Tracheophyta</taxon>
        <taxon>Spermatophyta</taxon>
        <taxon>Magnoliopsida</taxon>
        <taxon>eudicotyledons</taxon>
        <taxon>Gunneridae</taxon>
        <taxon>Pentapetalae</taxon>
        <taxon>rosids</taxon>
        <taxon>Vitales</taxon>
        <taxon>Vitaceae</taxon>
        <taxon>Viteae</taxon>
        <taxon>Vitis</taxon>
    </lineage>
</organism>
<keyword evidence="9" id="KW-1185">Reference proteome</keyword>
<feature type="coiled-coil region" evidence="5">
    <location>
        <begin position="27"/>
        <end position="61"/>
    </location>
</feature>
<dbReference type="PANTHER" id="PTHR33463:SF198">
    <property type="entry name" value="RPP4C3"/>
    <property type="match status" value="1"/>
</dbReference>
<evidence type="ECO:0000313" key="9">
    <source>
        <dbReference type="Proteomes" id="UP001168098"/>
    </source>
</evidence>
<dbReference type="FunFam" id="3.40.50.300:FF:001091">
    <property type="entry name" value="Probable disease resistance protein At1g61300"/>
    <property type="match status" value="1"/>
</dbReference>
<reference evidence="8 9" key="1">
    <citation type="journal article" date="2023" name="BMC Biotechnol.">
        <title>Vitis rotundifolia cv Carlos genome sequencing.</title>
        <authorList>
            <person name="Huff M."/>
            <person name="Hulse-Kemp A."/>
            <person name="Scheffler B."/>
            <person name="Youngblood R."/>
            <person name="Simpson S."/>
            <person name="Babiker E."/>
            <person name="Staton M."/>
        </authorList>
    </citation>
    <scope>NUCLEOTIDE SEQUENCE [LARGE SCALE GENOMIC DNA]</scope>
    <source>
        <tissue evidence="8">Leaf</tissue>
    </source>
</reference>
<dbReference type="InterPro" id="IPR050905">
    <property type="entry name" value="Plant_NBS-LRR"/>
</dbReference>
<dbReference type="InterPro" id="IPR032675">
    <property type="entry name" value="LRR_dom_sf"/>
</dbReference>
<evidence type="ECO:0000259" key="7">
    <source>
        <dbReference type="Pfam" id="PF23247"/>
    </source>
</evidence>
<dbReference type="EMBL" id="JARBHA010000014">
    <property type="protein sequence ID" value="KAJ9682447.1"/>
    <property type="molecule type" value="Genomic_DNA"/>
</dbReference>
<evidence type="ECO:0000259" key="6">
    <source>
        <dbReference type="Pfam" id="PF00931"/>
    </source>
</evidence>
<dbReference type="PANTHER" id="PTHR33463">
    <property type="entry name" value="NB-ARC DOMAIN-CONTAINING PROTEIN-RELATED"/>
    <property type="match status" value="1"/>
</dbReference>
<dbReference type="Gene3D" id="3.80.10.10">
    <property type="entry name" value="Ribonuclease Inhibitor"/>
    <property type="match status" value="5"/>
</dbReference>
<evidence type="ECO:0008006" key="10">
    <source>
        <dbReference type="Google" id="ProtNLM"/>
    </source>
</evidence>
<feature type="domain" description="NB-ARC" evidence="6">
    <location>
        <begin position="157"/>
        <end position="319"/>
    </location>
</feature>
<gene>
    <name evidence="8" type="ORF">PVL29_018377</name>
</gene>
<feature type="domain" description="Disease resistance protein At4g27190-like leucine-rich repeats" evidence="7">
    <location>
        <begin position="1410"/>
        <end position="1536"/>
    </location>
</feature>
<evidence type="ECO:0000256" key="5">
    <source>
        <dbReference type="SAM" id="Coils"/>
    </source>
</evidence>
<comment type="similarity">
    <text evidence="1">Belongs to the disease resistance NB-LRR family.</text>
</comment>
<evidence type="ECO:0000256" key="4">
    <source>
        <dbReference type="ARBA" id="ARBA00022840"/>
    </source>
</evidence>
<dbReference type="Pfam" id="PF00931">
    <property type="entry name" value="NB-ARC"/>
    <property type="match status" value="1"/>
</dbReference>
<dbReference type="SUPFAM" id="SSF52047">
    <property type="entry name" value="RNI-like"/>
    <property type="match status" value="2"/>
</dbReference>
<dbReference type="GO" id="GO:0043531">
    <property type="term" value="F:ADP binding"/>
    <property type="evidence" value="ECO:0007669"/>
    <property type="project" value="InterPro"/>
</dbReference>
<feature type="domain" description="Disease resistance protein At4g27190-like leucine-rich repeats" evidence="7">
    <location>
        <begin position="1082"/>
        <end position="1188"/>
    </location>
</feature>
<dbReference type="InterPro" id="IPR042197">
    <property type="entry name" value="Apaf_helical"/>
</dbReference>
<feature type="domain" description="Disease resistance protein At4g27190-like leucine-rich repeats" evidence="7">
    <location>
        <begin position="929"/>
        <end position="1017"/>
    </location>
</feature>
<evidence type="ECO:0000256" key="3">
    <source>
        <dbReference type="ARBA" id="ARBA00022821"/>
    </source>
</evidence>
<evidence type="ECO:0000256" key="2">
    <source>
        <dbReference type="ARBA" id="ARBA00022741"/>
    </source>
</evidence>
<name>A0AA39DHK2_VITRO</name>
<dbReference type="InterPro" id="IPR027417">
    <property type="entry name" value="P-loop_NTPase"/>
</dbReference>
<dbReference type="Pfam" id="PF23247">
    <property type="entry name" value="LRR_RPS2"/>
    <property type="match status" value="6"/>
</dbReference>